<organism evidence="3 4">
    <name type="scientific">Polypedilum vanderplanki</name>
    <name type="common">Sleeping chironomid midge</name>
    <dbReference type="NCBI Taxonomy" id="319348"/>
    <lineage>
        <taxon>Eukaryota</taxon>
        <taxon>Metazoa</taxon>
        <taxon>Ecdysozoa</taxon>
        <taxon>Arthropoda</taxon>
        <taxon>Hexapoda</taxon>
        <taxon>Insecta</taxon>
        <taxon>Pterygota</taxon>
        <taxon>Neoptera</taxon>
        <taxon>Endopterygota</taxon>
        <taxon>Diptera</taxon>
        <taxon>Nematocera</taxon>
        <taxon>Chironomoidea</taxon>
        <taxon>Chironomidae</taxon>
        <taxon>Chironominae</taxon>
        <taxon>Polypedilum</taxon>
        <taxon>Polypedilum</taxon>
    </lineage>
</organism>
<keyword evidence="4" id="KW-1185">Reference proteome</keyword>
<proteinExistence type="predicted"/>
<dbReference type="InterPro" id="IPR032073">
    <property type="entry name" value="FNDC5_C"/>
</dbReference>
<feature type="transmembrane region" description="Helical" evidence="1">
    <location>
        <begin position="60"/>
        <end position="78"/>
    </location>
</feature>
<protein>
    <recommendedName>
        <fullName evidence="2">Fibronectin type III domain-containing protein</fullName>
    </recommendedName>
</protein>
<dbReference type="AlphaFoldDB" id="A0A9J6CN39"/>
<dbReference type="Proteomes" id="UP001107558">
    <property type="component" value="Chromosome 1"/>
</dbReference>
<feature type="domain" description="Fibronectin type III" evidence="2">
    <location>
        <begin position="54"/>
        <end position="183"/>
    </location>
</feature>
<keyword evidence="1" id="KW-1133">Transmembrane helix</keyword>
<comment type="caution">
    <text evidence="3">The sequence shown here is derived from an EMBL/GenBank/DDBJ whole genome shotgun (WGS) entry which is preliminary data.</text>
</comment>
<reference evidence="3" key="1">
    <citation type="submission" date="2021-03" db="EMBL/GenBank/DDBJ databases">
        <title>Chromosome level genome of the anhydrobiotic midge Polypedilum vanderplanki.</title>
        <authorList>
            <person name="Yoshida Y."/>
            <person name="Kikawada T."/>
            <person name="Gusev O."/>
        </authorList>
    </citation>
    <scope>NUCLEOTIDE SEQUENCE</scope>
    <source>
        <strain evidence="3">NIAS01</strain>
        <tissue evidence="3">Whole body or cell culture</tissue>
    </source>
</reference>
<accession>A0A9J6CN39</accession>
<name>A0A9J6CN39_POLVA</name>
<evidence type="ECO:0000313" key="4">
    <source>
        <dbReference type="Proteomes" id="UP001107558"/>
    </source>
</evidence>
<dbReference type="EMBL" id="JADBJN010000001">
    <property type="protein sequence ID" value="KAG5683714.1"/>
    <property type="molecule type" value="Genomic_DNA"/>
</dbReference>
<dbReference type="OrthoDB" id="6424355at2759"/>
<evidence type="ECO:0000313" key="3">
    <source>
        <dbReference type="EMBL" id="KAG5683714.1"/>
    </source>
</evidence>
<evidence type="ECO:0000256" key="1">
    <source>
        <dbReference type="SAM" id="Phobius"/>
    </source>
</evidence>
<evidence type="ECO:0000259" key="2">
    <source>
        <dbReference type="Pfam" id="PF16066"/>
    </source>
</evidence>
<sequence length="191" mass="21429">MDSTNLSEATTEWSNVPSGYEVEIQKLTDINLNAVGNESTLSNDTFTFQGNKIVVRPEEALIVIFVLILWIGAIGLFFHRWGKIRNCEPYTPKFEADHRNSCHDQTNLINKRMSMSNKLTTTPGTSVQLTSNPHSFTKGCSFSSSTAYTRTRQNSVFVSPLNMTPTLQSSRRTKSAQDLHSMISEDECEIV</sequence>
<keyword evidence="1" id="KW-0812">Transmembrane</keyword>
<gene>
    <name evidence="3" type="ORF">PVAND_012979</name>
</gene>
<dbReference type="Pfam" id="PF16066">
    <property type="entry name" value="DUF4808"/>
    <property type="match status" value="1"/>
</dbReference>
<keyword evidence="1" id="KW-0472">Membrane</keyword>
<dbReference type="PANTHER" id="PTHR21104:SF1">
    <property type="entry name" value="FIBRONECTIN TYPE III DOMAIN-CONTAINING PROTEIN"/>
    <property type="match status" value="1"/>
</dbReference>
<dbReference type="PANTHER" id="PTHR21104">
    <property type="entry name" value="FIBRONECTIN TYPE III DOMAIN-CONTAINING PROTEIN"/>
    <property type="match status" value="1"/>
</dbReference>